<feature type="transmembrane region" description="Helical" evidence="1">
    <location>
        <begin position="413"/>
        <end position="438"/>
    </location>
</feature>
<feature type="transmembrane region" description="Helical" evidence="1">
    <location>
        <begin position="633"/>
        <end position="655"/>
    </location>
</feature>
<organism evidence="3 4">
    <name type="scientific">Oscillochloris trichoides DG-6</name>
    <dbReference type="NCBI Taxonomy" id="765420"/>
    <lineage>
        <taxon>Bacteria</taxon>
        <taxon>Bacillati</taxon>
        <taxon>Chloroflexota</taxon>
        <taxon>Chloroflexia</taxon>
        <taxon>Chloroflexales</taxon>
        <taxon>Chloroflexineae</taxon>
        <taxon>Oscillochloridaceae</taxon>
        <taxon>Oscillochloris</taxon>
    </lineage>
</organism>
<feature type="transmembrane region" description="Helical" evidence="1">
    <location>
        <begin position="370"/>
        <end position="388"/>
    </location>
</feature>
<feature type="domain" description="DUF5671" evidence="2">
    <location>
        <begin position="171"/>
        <end position="300"/>
    </location>
</feature>
<feature type="domain" description="DUF5671" evidence="2">
    <location>
        <begin position="6"/>
        <end position="144"/>
    </location>
</feature>
<feature type="transmembrane region" description="Helical" evidence="1">
    <location>
        <begin position="172"/>
        <end position="196"/>
    </location>
</feature>
<feature type="transmembrane region" description="Helical" evidence="1">
    <location>
        <begin position="293"/>
        <end position="310"/>
    </location>
</feature>
<name>E1IFM6_9CHLR</name>
<gene>
    <name evidence="3" type="ORF">OSCT_2127</name>
</gene>
<reference evidence="3 4" key="1">
    <citation type="journal article" date="2011" name="J. Bacteriol.">
        <title>Draft genome sequence of the anoxygenic filamentous phototrophic bacterium Oscillochloris trichoides subsp. DG-6.</title>
        <authorList>
            <person name="Kuznetsov B.B."/>
            <person name="Ivanovsky R.N."/>
            <person name="Keppen O.I."/>
            <person name="Sukhacheva M.V."/>
            <person name="Bumazhkin B.K."/>
            <person name="Patutina E.O."/>
            <person name="Beletsky A.V."/>
            <person name="Mardanov A.V."/>
            <person name="Baslerov R.V."/>
            <person name="Panteleeva A.N."/>
            <person name="Kolganova T.V."/>
            <person name="Ravin N.V."/>
            <person name="Skryabin K.G."/>
        </authorList>
    </citation>
    <scope>NUCLEOTIDE SEQUENCE [LARGE SCALE GENOMIC DNA]</scope>
    <source>
        <strain evidence="3 4">DG-6</strain>
    </source>
</reference>
<dbReference type="Proteomes" id="UP000054010">
    <property type="component" value="Unassembled WGS sequence"/>
</dbReference>
<keyword evidence="4" id="KW-1185">Reference proteome</keyword>
<feature type="transmembrane region" description="Helical" evidence="1">
    <location>
        <begin position="84"/>
        <end position="107"/>
    </location>
</feature>
<feature type="transmembrane region" description="Helical" evidence="1">
    <location>
        <begin position="253"/>
        <end position="273"/>
    </location>
</feature>
<keyword evidence="1" id="KW-0472">Membrane</keyword>
<feature type="transmembrane region" description="Helical" evidence="1">
    <location>
        <begin position="216"/>
        <end position="233"/>
    </location>
</feature>
<dbReference type="eggNOG" id="ENOG5032SXZ">
    <property type="taxonomic scope" value="Bacteria"/>
</dbReference>
<accession>E1IFM6</accession>
<comment type="caution">
    <text evidence="3">The sequence shown here is derived from an EMBL/GenBank/DDBJ whole genome shotgun (WGS) entry which is preliminary data.</text>
</comment>
<sequence>MSNIRRWYILLVATISLHAVAWAVIALLRNVLGVWGDLSTEGIAFQVAVLVIGMPIFLIHWLWAQRLAAADPEECGAVLRRFFLYANMTALLAPMASNLYNLIQGLVGKLLDPQGRWYGALDYMETSAFQGIMGRLVALLVLGALWFYLRQVAQADAARVQMIGQPLLMQRIYIFIFSAVGLFLTSESMASLLHWLMLQVGTNMFAVGRITLIDPISSLFLGVPLWVTFWQAAQQRFASGQIEEHESVLRKFYLHATIFFSALATIGSASLILNGILQTLLGLNPEGDIRDGLSVMLTGLLIWVYHALVLRNDLAHIREVPQQAGVRRLSWYLVASIGLGASLSGMTGLISVVIRAISRSEFGDPLRAQIAWSLAALIAGLPVWIVIWRRAQGLAEVDGEVGDAERGSVVRRIYLYGFLFFATLTILGSLIYIVYQILRLILGEPAPSGLGISIAHAVAFSLIAGAVLAYHGMILRSEGQRRTAMSSQREATLRVVILDMDDGHFGRAVRERLGHEMPNLNLTPIGLTPVAQAALNAIPDPRGLAAQLSEAGLIIAPWQAALAHAGTLEVAQAIAASPAHKLLIPKSVTGWDWVGANVGYDEDDTLKAVVHAVRQVIHGEPVRPSREISPMNVLGAIAGVVVLFFLLMILISAIVSSFF</sequence>
<dbReference type="STRING" id="765420.OSCT_2127"/>
<evidence type="ECO:0000313" key="3">
    <source>
        <dbReference type="EMBL" id="EFO80042.1"/>
    </source>
</evidence>
<dbReference type="Pfam" id="PF18920">
    <property type="entry name" value="DUF5671"/>
    <property type="match status" value="3"/>
</dbReference>
<evidence type="ECO:0000259" key="2">
    <source>
        <dbReference type="Pfam" id="PF18920"/>
    </source>
</evidence>
<evidence type="ECO:0000313" key="4">
    <source>
        <dbReference type="Proteomes" id="UP000054010"/>
    </source>
</evidence>
<feature type="transmembrane region" description="Helical" evidence="1">
    <location>
        <begin position="7"/>
        <end position="28"/>
    </location>
</feature>
<keyword evidence="1" id="KW-0812">Transmembrane</keyword>
<feature type="transmembrane region" description="Helical" evidence="1">
    <location>
        <begin position="450"/>
        <end position="475"/>
    </location>
</feature>
<keyword evidence="1" id="KW-1133">Transmembrane helix</keyword>
<feature type="transmembrane region" description="Helical" evidence="1">
    <location>
        <begin position="43"/>
        <end position="63"/>
    </location>
</feature>
<dbReference type="HOGENOM" id="CLU_437895_0_0_0"/>
<feature type="transmembrane region" description="Helical" evidence="1">
    <location>
        <begin position="127"/>
        <end position="149"/>
    </location>
</feature>
<dbReference type="EMBL" id="ADVR01000092">
    <property type="protein sequence ID" value="EFO80042.1"/>
    <property type="molecule type" value="Genomic_DNA"/>
</dbReference>
<feature type="domain" description="DUF5671" evidence="2">
    <location>
        <begin position="328"/>
        <end position="466"/>
    </location>
</feature>
<proteinExistence type="predicted"/>
<feature type="transmembrane region" description="Helical" evidence="1">
    <location>
        <begin position="331"/>
        <end position="358"/>
    </location>
</feature>
<dbReference type="InterPro" id="IPR043728">
    <property type="entry name" value="DUF5671"/>
</dbReference>
<dbReference type="OrthoDB" id="160589at2"/>
<evidence type="ECO:0000256" key="1">
    <source>
        <dbReference type="SAM" id="Phobius"/>
    </source>
</evidence>
<protein>
    <recommendedName>
        <fullName evidence="2">DUF5671 domain-containing protein</fullName>
    </recommendedName>
</protein>
<dbReference type="AlphaFoldDB" id="E1IFM6"/>